<dbReference type="STRING" id="341036.SAMN05660649_00152"/>
<accession>A0A1I2MTY0</accession>
<name>A0A1I2MTY0_9FIRM</name>
<dbReference type="RefSeq" id="WP_092467729.1">
    <property type="nucleotide sequence ID" value="NZ_FOOX01000001.1"/>
</dbReference>
<dbReference type="AlphaFoldDB" id="A0A1I2MTY0"/>
<keyword evidence="2" id="KW-1185">Reference proteome</keyword>
<sequence>MKIIYHCFGGTHSSVTAAAAHLGLLPDNRPPRAEELLNLPYFDTKENNDHGDITIMGMDECGNEICFVGQRGKPKILENLADSLADHFEIPKNQFKLVNVMYKVNLSMKVGGTFSRRFKWIKSGRPIVTWGTARAYDQILRLVHFVKARELR</sequence>
<dbReference type="InterPro" id="IPR021525">
    <property type="entry name" value="DUF3189"/>
</dbReference>
<evidence type="ECO:0000313" key="2">
    <source>
        <dbReference type="Proteomes" id="UP000199337"/>
    </source>
</evidence>
<reference evidence="2" key="1">
    <citation type="submission" date="2016-10" db="EMBL/GenBank/DDBJ databases">
        <authorList>
            <person name="Varghese N."/>
            <person name="Submissions S."/>
        </authorList>
    </citation>
    <scope>NUCLEOTIDE SEQUENCE [LARGE SCALE GENOMIC DNA]</scope>
    <source>
        <strain evidence="2">DSM 17038</strain>
    </source>
</reference>
<dbReference type="Pfam" id="PF11385">
    <property type="entry name" value="DUF3189"/>
    <property type="match status" value="1"/>
</dbReference>
<proteinExistence type="predicted"/>
<evidence type="ECO:0008006" key="3">
    <source>
        <dbReference type="Google" id="ProtNLM"/>
    </source>
</evidence>
<dbReference type="OrthoDB" id="1680616at2"/>
<gene>
    <name evidence="1" type="ORF">SAMN05660649_00152</name>
</gene>
<protein>
    <recommendedName>
        <fullName evidence="3">DUF3189 family protein</fullName>
    </recommendedName>
</protein>
<organism evidence="1 2">
    <name type="scientific">Desulfotruncus arcticus DSM 17038</name>
    <dbReference type="NCBI Taxonomy" id="1121424"/>
    <lineage>
        <taxon>Bacteria</taxon>
        <taxon>Bacillati</taxon>
        <taxon>Bacillota</taxon>
        <taxon>Clostridia</taxon>
        <taxon>Eubacteriales</taxon>
        <taxon>Desulfallaceae</taxon>
        <taxon>Desulfotruncus</taxon>
    </lineage>
</organism>
<dbReference type="EMBL" id="FOOX01000001">
    <property type="protein sequence ID" value="SFF94883.1"/>
    <property type="molecule type" value="Genomic_DNA"/>
</dbReference>
<evidence type="ECO:0000313" key="1">
    <source>
        <dbReference type="EMBL" id="SFF94883.1"/>
    </source>
</evidence>
<dbReference type="Proteomes" id="UP000199337">
    <property type="component" value="Unassembled WGS sequence"/>
</dbReference>